<evidence type="ECO:0000313" key="3">
    <source>
        <dbReference type="Proteomes" id="UP001189429"/>
    </source>
</evidence>
<dbReference type="EMBL" id="CAUYUJ010001291">
    <property type="protein sequence ID" value="CAK0795215.1"/>
    <property type="molecule type" value="Genomic_DNA"/>
</dbReference>
<dbReference type="Proteomes" id="UP001189429">
    <property type="component" value="Unassembled WGS sequence"/>
</dbReference>
<comment type="caution">
    <text evidence="2">The sequence shown here is derived from an EMBL/GenBank/DDBJ whole genome shotgun (WGS) entry which is preliminary data.</text>
</comment>
<protein>
    <submittedName>
        <fullName evidence="2">Uncharacterized protein</fullName>
    </submittedName>
</protein>
<feature type="region of interest" description="Disordered" evidence="1">
    <location>
        <begin position="140"/>
        <end position="198"/>
    </location>
</feature>
<feature type="compositionally biased region" description="Low complexity" evidence="1">
    <location>
        <begin position="271"/>
        <end position="282"/>
    </location>
</feature>
<feature type="compositionally biased region" description="Low complexity" evidence="1">
    <location>
        <begin position="89"/>
        <end position="117"/>
    </location>
</feature>
<feature type="compositionally biased region" description="Basic residues" evidence="1">
    <location>
        <begin position="58"/>
        <end position="81"/>
    </location>
</feature>
<name>A0ABN9PWX1_9DINO</name>
<feature type="non-terminal residue" evidence="2">
    <location>
        <position position="1"/>
    </location>
</feature>
<accession>A0ABN9PWX1</accession>
<organism evidence="2 3">
    <name type="scientific">Prorocentrum cordatum</name>
    <dbReference type="NCBI Taxonomy" id="2364126"/>
    <lineage>
        <taxon>Eukaryota</taxon>
        <taxon>Sar</taxon>
        <taxon>Alveolata</taxon>
        <taxon>Dinophyceae</taxon>
        <taxon>Prorocentrales</taxon>
        <taxon>Prorocentraceae</taxon>
        <taxon>Prorocentrum</taxon>
    </lineage>
</organism>
<evidence type="ECO:0000256" key="1">
    <source>
        <dbReference type="SAM" id="MobiDB-lite"/>
    </source>
</evidence>
<feature type="region of interest" description="Disordered" evidence="1">
    <location>
        <begin position="243"/>
        <end position="302"/>
    </location>
</feature>
<feature type="region of interest" description="Disordered" evidence="1">
    <location>
        <begin position="1"/>
        <end position="124"/>
    </location>
</feature>
<sequence length="322" mass="34175">VELVQTPREDAASSSTAPAAAAGAPGEAPPAAALLQEAAAAAPSPEDRGHRVSLASPGRHHRRARRRWLGRARRKPQRPRSGRSPGTWPRVATAARAARCPAISAAPPRRGGSSWPRPRCRGSRGGWSVWWTGTPLVPWAPSTRPTRAPAEHPAALATGAQKSLRRRSGADPRLESLRGAGGGGPLRVDKPGPAARVRGPLPRARVRAVLPALPQAPAGEPAPCATSGPRLTHGVSEICPRAARSAAPRGEPPPGAWGRRADPQDLAGLTRPRTPARAPMARPARRARWRPRAVLSRRASGGMRAEFAVHCRRWQHSEEEQS</sequence>
<evidence type="ECO:0000313" key="2">
    <source>
        <dbReference type="EMBL" id="CAK0795215.1"/>
    </source>
</evidence>
<gene>
    <name evidence="2" type="ORF">PCOR1329_LOCUS4941</name>
</gene>
<keyword evidence="3" id="KW-1185">Reference proteome</keyword>
<reference evidence="2" key="1">
    <citation type="submission" date="2023-10" db="EMBL/GenBank/DDBJ databases">
        <authorList>
            <person name="Chen Y."/>
            <person name="Shah S."/>
            <person name="Dougan E. K."/>
            <person name="Thang M."/>
            <person name="Chan C."/>
        </authorList>
    </citation>
    <scope>NUCLEOTIDE SEQUENCE [LARGE SCALE GENOMIC DNA]</scope>
</reference>
<proteinExistence type="predicted"/>
<feature type="non-terminal residue" evidence="2">
    <location>
        <position position="322"/>
    </location>
</feature>
<feature type="compositionally biased region" description="Low complexity" evidence="1">
    <location>
        <begin position="12"/>
        <end position="44"/>
    </location>
</feature>